<gene>
    <name evidence="2" type="ORF">P1P91_09680</name>
</gene>
<evidence type="ECO:0000313" key="2">
    <source>
        <dbReference type="EMBL" id="WNK19146.1"/>
    </source>
</evidence>
<feature type="transmembrane region" description="Helical" evidence="1">
    <location>
        <begin position="65"/>
        <end position="90"/>
    </location>
</feature>
<keyword evidence="1" id="KW-0472">Membrane</keyword>
<sequence>MQNKYKIHPLRANLLAAATALLLWTPAAPPLAALVMWVSIGWLFITALLLDFSHRRSRGGLPWQLLPGVLLIGLIASAPQRHMLLVWAWVALFMLPQPHWVATFNLSGMLLGMVLILPHLGLPAWTLMLLSLIILCLIATARAKQLRLIRGDLRRRLRLIPELNFWTREQLLLDLRREQRRCAREAVHGELVIFRVRRRRLWPLARRLCRLLYGFESAYRVDGRTLAAILFAPSPGEGEKRRRRLTAALAGPVLGQSSLSLADLRLEALDLNALAAAS</sequence>
<feature type="transmembrane region" description="Helical" evidence="1">
    <location>
        <begin position="34"/>
        <end position="53"/>
    </location>
</feature>
<keyword evidence="1" id="KW-1133">Transmembrane helix</keyword>
<feature type="transmembrane region" description="Helical" evidence="1">
    <location>
        <begin position="110"/>
        <end position="140"/>
    </location>
</feature>
<dbReference type="Proteomes" id="UP001301869">
    <property type="component" value="Chromosome"/>
</dbReference>
<evidence type="ECO:0000256" key="1">
    <source>
        <dbReference type="SAM" id="Phobius"/>
    </source>
</evidence>
<evidence type="ECO:0000313" key="3">
    <source>
        <dbReference type="Proteomes" id="UP001301869"/>
    </source>
</evidence>
<keyword evidence="1" id="KW-0812">Transmembrane</keyword>
<reference evidence="2 3" key="1">
    <citation type="submission" date="2023-03" db="EMBL/GenBank/DDBJ databases">
        <title>Halomonas sp. nov., isolated from Korean tranditional fermented seafood 'Jeotgal'.</title>
        <authorList>
            <person name="Kim B."/>
            <person name="Shin N.-R."/>
        </authorList>
    </citation>
    <scope>NUCLEOTIDE SEQUENCE [LARGE SCALE GENOMIC DNA]</scope>
    <source>
        <strain evidence="2 3">SG2L-4</strain>
    </source>
</reference>
<dbReference type="EMBL" id="CP119391">
    <property type="protein sequence ID" value="WNK19146.1"/>
    <property type="molecule type" value="Genomic_DNA"/>
</dbReference>
<organism evidence="2 3">
    <name type="scientific">Halomonas piscis</name>
    <dbReference type="NCBI Taxonomy" id="3031727"/>
    <lineage>
        <taxon>Bacteria</taxon>
        <taxon>Pseudomonadati</taxon>
        <taxon>Pseudomonadota</taxon>
        <taxon>Gammaproteobacteria</taxon>
        <taxon>Oceanospirillales</taxon>
        <taxon>Halomonadaceae</taxon>
        <taxon>Halomonas</taxon>
    </lineage>
</organism>
<accession>A0ABY9YXF3</accession>
<proteinExistence type="predicted"/>
<evidence type="ECO:0008006" key="4">
    <source>
        <dbReference type="Google" id="ProtNLM"/>
    </source>
</evidence>
<name>A0ABY9YXF3_9GAMM</name>
<protein>
    <recommendedName>
        <fullName evidence="4">Diguanylate cyclase</fullName>
    </recommendedName>
</protein>
<dbReference type="RefSeq" id="WP_311882266.1">
    <property type="nucleotide sequence ID" value="NZ_CP119391.1"/>
</dbReference>
<keyword evidence="3" id="KW-1185">Reference proteome</keyword>